<keyword evidence="2" id="KW-1185">Reference proteome</keyword>
<sequence length="426" mass="49046">MKLWPLLIIRLQVDRDSAEQRQVVAGIPDTNDPCYRRYANCIIVNAQPYERRSSISLVRCKSHCLNSQTGVYSCRSFIYDNINQVCDLFSHVGDQPPARLLKFQTRDYFEPTHVVQCLNFLRTEGFELYKNDDITMQVSDVSECISACERNHVSWVAYYFLSSLLTSDPLLNVQLATRCSTSFFQPIRCTSSTKCSSSFPRFPQMILVGFAETVIDASSFETCFEHCFDSQKMFGFRCASGMYFFEESQLNCILNSEDRHTQKDLFTEENTDIVDYFEIGCDEPRVQKRLHASTIFGKSSVDIQYPLLCTQTKWSKCADGMQHRRRDCDSRVYCGMESRPCNEGKESIKMQNQTHLDLDDLPWPEDIARVKANVVANGLRCPQDVCCTVFKRSSVGLRFNTKTKRLEWCEKPSISPSSEPRTRLTL</sequence>
<evidence type="ECO:0000313" key="2">
    <source>
        <dbReference type="Proteomes" id="UP000035642"/>
    </source>
</evidence>
<evidence type="ECO:0000259" key="1">
    <source>
        <dbReference type="PROSITE" id="PS50948"/>
    </source>
</evidence>
<proteinExistence type="predicted"/>
<feature type="domain" description="Apple" evidence="1">
    <location>
        <begin position="195"/>
        <end position="281"/>
    </location>
</feature>
<dbReference type="InterPro" id="IPR052774">
    <property type="entry name" value="Celegans_DevNeuronal_Protein"/>
</dbReference>
<dbReference type="PANTHER" id="PTHR47327">
    <property type="entry name" value="FI18240P1-RELATED"/>
    <property type="match status" value="1"/>
</dbReference>
<feature type="domain" description="Apple" evidence="1">
    <location>
        <begin position="34"/>
        <end position="113"/>
    </location>
</feature>
<dbReference type="InterPro" id="IPR003609">
    <property type="entry name" value="Pan_app"/>
</dbReference>
<name>A0A158P5X6_ANGCA</name>
<dbReference type="AlphaFoldDB" id="A0A158P5X6"/>
<organism evidence="2 3">
    <name type="scientific">Angiostrongylus cantonensis</name>
    <name type="common">Rat lungworm</name>
    <dbReference type="NCBI Taxonomy" id="6313"/>
    <lineage>
        <taxon>Eukaryota</taxon>
        <taxon>Metazoa</taxon>
        <taxon>Ecdysozoa</taxon>
        <taxon>Nematoda</taxon>
        <taxon>Chromadorea</taxon>
        <taxon>Rhabditida</taxon>
        <taxon>Rhabditina</taxon>
        <taxon>Rhabditomorpha</taxon>
        <taxon>Strongyloidea</taxon>
        <taxon>Metastrongylidae</taxon>
        <taxon>Angiostrongylus</taxon>
    </lineage>
</organism>
<dbReference type="GO" id="GO:0009653">
    <property type="term" value="P:anatomical structure morphogenesis"/>
    <property type="evidence" value="ECO:0007669"/>
    <property type="project" value="TreeGrafter"/>
</dbReference>
<reference evidence="2" key="1">
    <citation type="submission" date="2012-09" db="EMBL/GenBank/DDBJ databases">
        <authorList>
            <person name="Martin A.A."/>
        </authorList>
    </citation>
    <scope>NUCLEOTIDE SEQUENCE</scope>
</reference>
<accession>A0A158P5X6</accession>
<dbReference type="PROSITE" id="PS50948">
    <property type="entry name" value="PAN"/>
    <property type="match status" value="2"/>
</dbReference>
<protein>
    <submittedName>
        <fullName evidence="3">Apple domain-containing protein</fullName>
    </submittedName>
</protein>
<dbReference type="PANTHER" id="PTHR47327:SF11">
    <property type="entry name" value="PROTEIN CBG21204"/>
    <property type="match status" value="1"/>
</dbReference>
<evidence type="ECO:0000313" key="3">
    <source>
        <dbReference type="WBParaSite" id="ACAC_0000032701-mRNA-1"/>
    </source>
</evidence>
<dbReference type="WBParaSite" id="ACAC_0000032701-mRNA-1">
    <property type="protein sequence ID" value="ACAC_0000032701-mRNA-1"/>
    <property type="gene ID" value="ACAC_0000032701"/>
</dbReference>
<dbReference type="Proteomes" id="UP000035642">
    <property type="component" value="Unassembled WGS sequence"/>
</dbReference>
<dbReference type="CDD" id="cd01099">
    <property type="entry name" value="PAN_AP_HGF"/>
    <property type="match status" value="1"/>
</dbReference>
<dbReference type="Pfam" id="PF00024">
    <property type="entry name" value="PAN_1"/>
    <property type="match status" value="2"/>
</dbReference>
<dbReference type="SMART" id="SM00473">
    <property type="entry name" value="PAN_AP"/>
    <property type="match status" value="3"/>
</dbReference>
<reference evidence="3" key="2">
    <citation type="submission" date="2016-04" db="UniProtKB">
        <authorList>
            <consortium name="WormBaseParasite"/>
        </authorList>
    </citation>
    <scope>IDENTIFICATION</scope>
</reference>
<dbReference type="Gene3D" id="3.50.4.10">
    <property type="entry name" value="Hepatocyte Growth Factor"/>
    <property type="match status" value="2"/>
</dbReference>
<dbReference type="SUPFAM" id="SSF57414">
    <property type="entry name" value="Hairpin loop containing domain-like"/>
    <property type="match status" value="2"/>
</dbReference>